<accession>A0A1M4MVK3</accession>
<keyword evidence="3" id="KW-1185">Reference proteome</keyword>
<evidence type="ECO:0000313" key="2">
    <source>
        <dbReference type="EMBL" id="SCM66403.1"/>
    </source>
</evidence>
<name>A0A1M4MVK3_9RHOB</name>
<evidence type="ECO:0008006" key="4">
    <source>
        <dbReference type="Google" id="ProtNLM"/>
    </source>
</evidence>
<dbReference type="EMBL" id="FMJB01000020">
    <property type="protein sequence ID" value="SCM66403.1"/>
    <property type="molecule type" value="Genomic_DNA"/>
</dbReference>
<evidence type="ECO:0000256" key="1">
    <source>
        <dbReference type="SAM" id="MobiDB-lite"/>
    </source>
</evidence>
<dbReference type="RefSeq" id="WP_072703793.1">
    <property type="nucleotide sequence ID" value="NZ_FMJB01000020.1"/>
</dbReference>
<proteinExistence type="predicted"/>
<feature type="region of interest" description="Disordered" evidence="1">
    <location>
        <begin position="1"/>
        <end position="57"/>
    </location>
</feature>
<sequence>MTNKLQSDAPLNGGAKPNVAPKAKKALKGARKDDSAANRAVAPESGIQALQNADQPRGRTLAAGSRSALQPSRAKRKIPKRSKGHFVGELVFNREEVRQRLGFASMLEHNAALCFIYRSDFWDIEEQLDALPFVLPNGKASNHFFDFRVTFKGGRRVCISVKPERKAQTFEYRAKIECVRKAAIGNICDAVLTVTERNIHPTELHNAKLFHSARDPEPALDARIIAGLSALEGPIQVREFLTNVGLEGCGFRGVARAIRLGQAKLCNAEKITPQTLIWKGEVS</sequence>
<reference evidence="3" key="1">
    <citation type="submission" date="2016-09" db="EMBL/GenBank/DDBJ databases">
        <authorList>
            <person name="Wibberg D."/>
        </authorList>
    </citation>
    <scope>NUCLEOTIDE SEQUENCE [LARGE SCALE GENOMIC DNA]</scope>
</reference>
<gene>
    <name evidence="2" type="ORF">KARMA_0578</name>
</gene>
<evidence type="ECO:0000313" key="3">
    <source>
        <dbReference type="Proteomes" id="UP000184085"/>
    </source>
</evidence>
<organism evidence="2 3">
    <name type="scientific">Donghicola eburneus</name>
    <dbReference type="NCBI Taxonomy" id="393278"/>
    <lineage>
        <taxon>Bacteria</taxon>
        <taxon>Pseudomonadati</taxon>
        <taxon>Pseudomonadota</taxon>
        <taxon>Alphaproteobacteria</taxon>
        <taxon>Rhodobacterales</taxon>
        <taxon>Roseobacteraceae</taxon>
        <taxon>Donghicola</taxon>
    </lineage>
</organism>
<dbReference type="Proteomes" id="UP000184085">
    <property type="component" value="Unassembled WGS sequence"/>
</dbReference>
<protein>
    <recommendedName>
        <fullName evidence="4">TnsA endonuclease N-terminal domain-containing protein</fullName>
    </recommendedName>
</protein>
<dbReference type="AlphaFoldDB" id="A0A1M4MVK3"/>